<dbReference type="Pfam" id="PF12322">
    <property type="entry name" value="T4_baseplate"/>
    <property type="match status" value="1"/>
</dbReference>
<evidence type="ECO:0008006" key="3">
    <source>
        <dbReference type="Google" id="ProtNLM"/>
    </source>
</evidence>
<dbReference type="InterPro" id="IPR024364">
    <property type="entry name" value="Baseplate_phage_T4-like"/>
</dbReference>
<protein>
    <recommendedName>
        <fullName evidence="3">Phage baseplate protein</fullName>
    </recommendedName>
</protein>
<proteinExistence type="predicted"/>
<gene>
    <name evidence="1" type="ORF">D5S19_16155</name>
</gene>
<reference evidence="1 2" key="1">
    <citation type="submission" date="2018-09" db="EMBL/GenBank/DDBJ databases">
        <title>YIM PH 21725 draft genome.</title>
        <authorList>
            <person name="Miao C."/>
        </authorList>
    </citation>
    <scope>NUCLEOTIDE SEQUENCE [LARGE SCALE GENOMIC DNA]</scope>
    <source>
        <strain evidence="2">YIM PH21725</strain>
    </source>
</reference>
<name>A0A419I3P4_9PSEU</name>
<comment type="caution">
    <text evidence="1">The sequence shown here is derived from an EMBL/GenBank/DDBJ whole genome shotgun (WGS) entry which is preliminary data.</text>
</comment>
<accession>A0A419I3P4</accession>
<evidence type="ECO:0000313" key="2">
    <source>
        <dbReference type="Proteomes" id="UP000285112"/>
    </source>
</evidence>
<organism evidence="1 2">
    <name type="scientific">Amycolatopsis panacis</name>
    <dbReference type="NCBI Taxonomy" id="2340917"/>
    <lineage>
        <taxon>Bacteria</taxon>
        <taxon>Bacillati</taxon>
        <taxon>Actinomycetota</taxon>
        <taxon>Actinomycetes</taxon>
        <taxon>Pseudonocardiales</taxon>
        <taxon>Pseudonocardiaceae</taxon>
        <taxon>Amycolatopsis</taxon>
    </lineage>
</organism>
<dbReference type="AlphaFoldDB" id="A0A419I3P4"/>
<keyword evidence="2" id="KW-1185">Reference proteome</keyword>
<sequence length="241" mass="25478">MMAALTEAGLLGTWEAAQGLPAVRRALTLAVAGGAQPSTVADLAVGRRDGFLLALRESCFGPAWQALVACPACGEELELELSGEDVRAPAPAVPAATVTAAGYEVDMRPVTSRDLLAIQGEAPDARRRLLQRCVVAARQAGREVATAELPDAALDALPAALSTCDPQADVRLSLDCVTCGHHWAAPFDVAAYLWTELDTYARRLMHEVHALALGYGWSESDVLAVSPARRRYYLELAGSTA</sequence>
<dbReference type="EMBL" id="QZFV01000084">
    <property type="protein sequence ID" value="RJQ84795.1"/>
    <property type="molecule type" value="Genomic_DNA"/>
</dbReference>
<dbReference type="Proteomes" id="UP000285112">
    <property type="component" value="Unassembled WGS sequence"/>
</dbReference>
<evidence type="ECO:0000313" key="1">
    <source>
        <dbReference type="EMBL" id="RJQ84795.1"/>
    </source>
</evidence>